<name>A0AC35G776_9BILA</name>
<evidence type="ECO:0000313" key="1">
    <source>
        <dbReference type="Proteomes" id="UP000887580"/>
    </source>
</evidence>
<sequence length="21" mass="2529">TNIINENYTDFPTKQSRNFLL</sequence>
<accession>A0AC35G776</accession>
<dbReference type="WBParaSite" id="PS1159_v2.g24527.t1">
    <property type="protein sequence ID" value="PS1159_v2.g24527.t1"/>
    <property type="gene ID" value="PS1159_v2.g24527"/>
</dbReference>
<organism evidence="1 2">
    <name type="scientific">Panagrolaimus sp. PS1159</name>
    <dbReference type="NCBI Taxonomy" id="55785"/>
    <lineage>
        <taxon>Eukaryota</taxon>
        <taxon>Metazoa</taxon>
        <taxon>Ecdysozoa</taxon>
        <taxon>Nematoda</taxon>
        <taxon>Chromadorea</taxon>
        <taxon>Rhabditida</taxon>
        <taxon>Tylenchina</taxon>
        <taxon>Panagrolaimomorpha</taxon>
        <taxon>Panagrolaimoidea</taxon>
        <taxon>Panagrolaimidae</taxon>
        <taxon>Panagrolaimus</taxon>
    </lineage>
</organism>
<evidence type="ECO:0000313" key="2">
    <source>
        <dbReference type="WBParaSite" id="PS1159_v2.g24527.t1"/>
    </source>
</evidence>
<dbReference type="Proteomes" id="UP000887580">
    <property type="component" value="Unplaced"/>
</dbReference>
<proteinExistence type="predicted"/>
<protein>
    <submittedName>
        <fullName evidence="2">Uncharacterized protein</fullName>
    </submittedName>
</protein>
<reference evidence="2" key="1">
    <citation type="submission" date="2022-11" db="UniProtKB">
        <authorList>
            <consortium name="WormBaseParasite"/>
        </authorList>
    </citation>
    <scope>IDENTIFICATION</scope>
</reference>